<feature type="region of interest" description="Disordered" evidence="1">
    <location>
        <begin position="116"/>
        <end position="190"/>
    </location>
</feature>
<gene>
    <name evidence="2" type="ORF">Dda_2343</name>
</gene>
<sequence>MTVERVPVTGSRDGWRWRRRRCEMQEEEEEEQEEEALWIRLLEWDGCLRPPARNESGQSADVELEKKDASDIDRDTIPDRGIAIGRRTVRERFVISIEEKCETQEWQKCAVLGRARDRSPQQHRSRMRTRIPRSSPNWREGQTNKNEREDDISIAECKQLREKKEEEEEEQRKSKEAAGEAGLEAGLFNI</sequence>
<comment type="caution">
    <text evidence="2">The sequence shown here is derived from an EMBL/GenBank/DDBJ whole genome shotgun (WGS) entry which is preliminary data.</text>
</comment>
<feature type="compositionally biased region" description="Low complexity" evidence="1">
    <location>
        <begin position="179"/>
        <end position="190"/>
    </location>
</feature>
<organism evidence="2 3">
    <name type="scientific">Drechslerella dactyloides</name>
    <name type="common">Nematode-trapping fungus</name>
    <name type="synonym">Arthrobotrys dactyloides</name>
    <dbReference type="NCBI Taxonomy" id="74499"/>
    <lineage>
        <taxon>Eukaryota</taxon>
        <taxon>Fungi</taxon>
        <taxon>Dikarya</taxon>
        <taxon>Ascomycota</taxon>
        <taxon>Pezizomycotina</taxon>
        <taxon>Orbiliomycetes</taxon>
        <taxon>Orbiliales</taxon>
        <taxon>Orbiliaceae</taxon>
        <taxon>Drechslerella</taxon>
    </lineage>
</organism>
<dbReference type="Proteomes" id="UP001221413">
    <property type="component" value="Unassembled WGS sequence"/>
</dbReference>
<evidence type="ECO:0000313" key="2">
    <source>
        <dbReference type="EMBL" id="KAJ6263772.1"/>
    </source>
</evidence>
<protein>
    <submittedName>
        <fullName evidence="2">Uncharacterized protein</fullName>
    </submittedName>
</protein>
<reference evidence="2" key="1">
    <citation type="submission" date="2023-01" db="EMBL/GenBank/DDBJ databases">
        <title>The chitinases involved in constricting ring structure development in the nematode-trapping fungus Drechslerella dactyloides.</title>
        <authorList>
            <person name="Wang R."/>
            <person name="Zhang L."/>
            <person name="Tang P."/>
            <person name="Li S."/>
            <person name="Liang L."/>
        </authorList>
    </citation>
    <scope>NUCLEOTIDE SEQUENCE</scope>
    <source>
        <strain evidence="2">YMF1.00031</strain>
    </source>
</reference>
<keyword evidence="3" id="KW-1185">Reference proteome</keyword>
<evidence type="ECO:0000313" key="3">
    <source>
        <dbReference type="Proteomes" id="UP001221413"/>
    </source>
</evidence>
<feature type="compositionally biased region" description="Polar residues" evidence="1">
    <location>
        <begin position="132"/>
        <end position="144"/>
    </location>
</feature>
<accession>A0AAD6J7D0</accession>
<feature type="compositionally biased region" description="Basic and acidic residues" evidence="1">
    <location>
        <begin position="158"/>
        <end position="178"/>
    </location>
</feature>
<name>A0AAD6J7D0_DREDA</name>
<dbReference type="AlphaFoldDB" id="A0AAD6J7D0"/>
<evidence type="ECO:0000256" key="1">
    <source>
        <dbReference type="SAM" id="MobiDB-lite"/>
    </source>
</evidence>
<proteinExistence type="predicted"/>
<dbReference type="EMBL" id="JAQGDS010000002">
    <property type="protein sequence ID" value="KAJ6263772.1"/>
    <property type="molecule type" value="Genomic_DNA"/>
</dbReference>
<feature type="compositionally biased region" description="Basic residues" evidence="1">
    <location>
        <begin position="121"/>
        <end position="131"/>
    </location>
</feature>